<dbReference type="PANTHER" id="PTHR30047">
    <property type="entry name" value="HIGH-AFFINITY CHOLINE TRANSPORT PROTEIN-RELATED"/>
    <property type="match status" value="1"/>
</dbReference>
<dbReference type="GO" id="GO:0022857">
    <property type="term" value="F:transmembrane transporter activity"/>
    <property type="evidence" value="ECO:0007669"/>
    <property type="project" value="InterPro"/>
</dbReference>
<feature type="transmembrane region" description="Helical" evidence="8">
    <location>
        <begin position="145"/>
        <end position="165"/>
    </location>
</feature>
<evidence type="ECO:0000256" key="3">
    <source>
        <dbReference type="ARBA" id="ARBA00022448"/>
    </source>
</evidence>
<name>A0A4R2T256_9PAST</name>
<dbReference type="AlphaFoldDB" id="A0A4R2T256"/>
<dbReference type="PROSITE" id="PS01303">
    <property type="entry name" value="BCCT"/>
    <property type="match status" value="1"/>
</dbReference>
<comment type="similarity">
    <text evidence="2">Belongs to the BCCT transporter (TC 2.A.15) family.</text>
</comment>
<keyword evidence="4" id="KW-1003">Cell membrane</keyword>
<keyword evidence="10" id="KW-1185">Reference proteome</keyword>
<dbReference type="InterPro" id="IPR000060">
    <property type="entry name" value="BCCT_transptr"/>
</dbReference>
<feature type="transmembrane region" description="Helical" evidence="8">
    <location>
        <begin position="322"/>
        <end position="339"/>
    </location>
</feature>
<protein>
    <submittedName>
        <fullName evidence="9">Choline/glycine/proline betaine transport protein</fullName>
    </submittedName>
</protein>
<reference evidence="9 10" key="1">
    <citation type="submission" date="2019-03" db="EMBL/GenBank/DDBJ databases">
        <title>Genomic Encyclopedia of Type Strains, Phase IV (KMG-IV): sequencing the most valuable type-strain genomes for metagenomic binning, comparative biology and taxonomic classification.</title>
        <authorList>
            <person name="Goeker M."/>
        </authorList>
    </citation>
    <scope>NUCLEOTIDE SEQUENCE [LARGE SCALE GENOMIC DNA]</scope>
    <source>
        <strain evidence="9 10">DSM 28404</strain>
    </source>
</reference>
<dbReference type="Pfam" id="PF02028">
    <property type="entry name" value="BCCT"/>
    <property type="match status" value="1"/>
</dbReference>
<dbReference type="NCBIfam" id="TIGR00842">
    <property type="entry name" value="bcct"/>
    <property type="match status" value="1"/>
</dbReference>
<evidence type="ECO:0000313" key="10">
    <source>
        <dbReference type="Proteomes" id="UP000295763"/>
    </source>
</evidence>
<evidence type="ECO:0000313" key="9">
    <source>
        <dbReference type="EMBL" id="TCP94884.1"/>
    </source>
</evidence>
<keyword evidence="5 8" id="KW-0812">Transmembrane</keyword>
<comment type="subcellular location">
    <subcellularLocation>
        <location evidence="1">Cell membrane</location>
        <topology evidence="1">Multi-pass membrane protein</topology>
    </subcellularLocation>
</comment>
<gene>
    <name evidence="9" type="ORF">EDC44_11329</name>
</gene>
<feature type="transmembrane region" description="Helical" evidence="8">
    <location>
        <begin position="403"/>
        <end position="424"/>
    </location>
</feature>
<keyword evidence="7 8" id="KW-0472">Membrane</keyword>
<feature type="transmembrane region" description="Helical" evidence="8">
    <location>
        <begin position="12"/>
        <end position="35"/>
    </location>
</feature>
<evidence type="ECO:0000256" key="8">
    <source>
        <dbReference type="SAM" id="Phobius"/>
    </source>
</evidence>
<feature type="transmembrane region" description="Helical" evidence="8">
    <location>
        <begin position="96"/>
        <end position="115"/>
    </location>
</feature>
<dbReference type="GO" id="GO:0005886">
    <property type="term" value="C:plasma membrane"/>
    <property type="evidence" value="ECO:0007669"/>
    <property type="project" value="UniProtKB-SubCell"/>
</dbReference>
<evidence type="ECO:0000256" key="2">
    <source>
        <dbReference type="ARBA" id="ARBA00005658"/>
    </source>
</evidence>
<sequence>MTVKNLIRQYSSFNPPVIIGSLLIVSAIFIAATFFPHDTLTALNASKQAVFSHFSWFYILSVAVFFVFMLFLALGRLGDIKLGTDEEEPEFKFSTWLAMLFAAGMGVGLMFFGVAEPLSHFLSPIIDGSGEQLAKEALLQTSFHWGIHAWTIYAVVALALAYFGFRYKLPLSLRSCFYPLLKEKINGPLGHGIDIVALCVTIFGIITTLGFGAVQLTAGLEKVGILNNSGSLMQSLIIVAVMSIAVISAASGVGKGVKILSEINIGLAVALLIFVSVTGPTLYLLSAYPENLGYYFSRLIEVSFRTFAYDTEHTGWFSGWTVLYWAWWLSWSPFVGLFIARISRGRTIREFIFGVLVLPTLFNILWFTVFGNSAIWLNEHVANGALGALVSAPEKLLFEFLDYLPLSTVTGIVALLVLALFFITSADSGIYVLNNISAEDKSVSAPRWQVFMWGIVLSVVAISLLNTGTEGLSTLQAVTLMVALPFAFLMILMCYSLWQALLVDNKYFNTKLTATSVFWTGDNWQERLSQILNQTQEEDVLKFFKKVGLPAMYRLQNELVEEHGLTAYVNKLLDTEQPAIELVIEKDKLRNFVYGIRSTSREVGEHLIEDPNLPNIQHKEIVEPLTYFSDGRTGYDVQYMKKDELIADILKQYERYLQLLDEVGQEIMAHEQEELAE</sequence>
<feature type="transmembrane region" description="Helical" evidence="8">
    <location>
        <begin position="265"/>
        <end position="285"/>
    </location>
</feature>
<organism evidence="9 10">
    <name type="scientific">Cricetibacter osteomyelitidis</name>
    <dbReference type="NCBI Taxonomy" id="1521931"/>
    <lineage>
        <taxon>Bacteria</taxon>
        <taxon>Pseudomonadati</taxon>
        <taxon>Pseudomonadota</taxon>
        <taxon>Gammaproteobacteria</taxon>
        <taxon>Pasteurellales</taxon>
        <taxon>Pasteurellaceae</taxon>
        <taxon>Cricetibacter</taxon>
    </lineage>
</organism>
<evidence type="ECO:0000256" key="5">
    <source>
        <dbReference type="ARBA" id="ARBA00022692"/>
    </source>
</evidence>
<evidence type="ECO:0000256" key="1">
    <source>
        <dbReference type="ARBA" id="ARBA00004651"/>
    </source>
</evidence>
<dbReference type="RefSeq" id="WP_131976953.1">
    <property type="nucleotide sequence ID" value="NZ_SLYB01000013.1"/>
</dbReference>
<feature type="transmembrane region" description="Helical" evidence="8">
    <location>
        <begin position="55"/>
        <end position="75"/>
    </location>
</feature>
<dbReference type="PANTHER" id="PTHR30047:SF7">
    <property type="entry name" value="HIGH-AFFINITY CHOLINE TRANSPORT PROTEIN"/>
    <property type="match status" value="1"/>
</dbReference>
<feature type="transmembrane region" description="Helical" evidence="8">
    <location>
        <begin position="445"/>
        <end position="465"/>
    </location>
</feature>
<keyword evidence="6 8" id="KW-1133">Transmembrane helix</keyword>
<evidence type="ECO:0000256" key="6">
    <source>
        <dbReference type="ARBA" id="ARBA00022989"/>
    </source>
</evidence>
<dbReference type="Proteomes" id="UP000295763">
    <property type="component" value="Unassembled WGS sequence"/>
</dbReference>
<keyword evidence="3" id="KW-0813">Transport</keyword>
<proteinExistence type="inferred from homology"/>
<accession>A0A4R2T256</accession>
<evidence type="ECO:0000256" key="7">
    <source>
        <dbReference type="ARBA" id="ARBA00023136"/>
    </source>
</evidence>
<dbReference type="EMBL" id="SLYB01000013">
    <property type="protein sequence ID" value="TCP94884.1"/>
    <property type="molecule type" value="Genomic_DNA"/>
</dbReference>
<evidence type="ECO:0000256" key="4">
    <source>
        <dbReference type="ARBA" id="ARBA00022475"/>
    </source>
</evidence>
<comment type="caution">
    <text evidence="9">The sequence shown here is derived from an EMBL/GenBank/DDBJ whole genome shotgun (WGS) entry which is preliminary data.</text>
</comment>
<feature type="transmembrane region" description="Helical" evidence="8">
    <location>
        <begin position="232"/>
        <end position="253"/>
    </location>
</feature>
<feature type="transmembrane region" description="Helical" evidence="8">
    <location>
        <begin position="477"/>
        <end position="498"/>
    </location>
</feature>
<feature type="transmembrane region" description="Helical" evidence="8">
    <location>
        <begin position="351"/>
        <end position="369"/>
    </location>
</feature>
<dbReference type="InterPro" id="IPR018093">
    <property type="entry name" value="BCCT_CS"/>
</dbReference>
<feature type="transmembrane region" description="Helical" evidence="8">
    <location>
        <begin position="192"/>
        <end position="212"/>
    </location>
</feature>
<dbReference type="OrthoDB" id="9775735at2"/>